<organism evidence="7 8">
    <name type="scientific">Piromyces finnis</name>
    <dbReference type="NCBI Taxonomy" id="1754191"/>
    <lineage>
        <taxon>Eukaryota</taxon>
        <taxon>Fungi</taxon>
        <taxon>Fungi incertae sedis</taxon>
        <taxon>Chytridiomycota</taxon>
        <taxon>Chytridiomycota incertae sedis</taxon>
        <taxon>Neocallimastigomycetes</taxon>
        <taxon>Neocallimastigales</taxon>
        <taxon>Neocallimastigaceae</taxon>
        <taxon>Piromyces</taxon>
    </lineage>
</organism>
<dbReference type="EMBL" id="MCFH01000008">
    <property type="protein sequence ID" value="ORX56102.1"/>
    <property type="molecule type" value="Genomic_DNA"/>
</dbReference>
<name>A0A1Y1VJ31_9FUNG</name>
<dbReference type="STRING" id="1754191.A0A1Y1VJ31"/>
<dbReference type="AlphaFoldDB" id="A0A1Y1VJ31"/>
<dbReference type="InterPro" id="IPR021520">
    <property type="entry name" value="Stealth_CR2"/>
</dbReference>
<evidence type="ECO:0000259" key="6">
    <source>
        <dbReference type="Pfam" id="PF17101"/>
    </source>
</evidence>
<accession>A0A1Y1VJ31</accession>
<dbReference type="Proteomes" id="UP000193719">
    <property type="component" value="Unassembled WGS sequence"/>
</dbReference>
<dbReference type="GO" id="GO:0005794">
    <property type="term" value="C:Golgi apparatus"/>
    <property type="evidence" value="ECO:0007669"/>
    <property type="project" value="TreeGrafter"/>
</dbReference>
<gene>
    <name evidence="7" type="ORF">BCR36DRAFT_581246</name>
</gene>
<dbReference type="PANTHER" id="PTHR24045:SF0">
    <property type="entry name" value="N-ACETYLGLUCOSAMINE-1-PHOSPHOTRANSFERASE SUBUNITS ALPHA_BETA"/>
    <property type="match status" value="1"/>
</dbReference>
<dbReference type="OrthoDB" id="2126793at2759"/>
<dbReference type="Pfam" id="PF11380">
    <property type="entry name" value="Stealth_CR2"/>
    <property type="match status" value="2"/>
</dbReference>
<reference evidence="7 8" key="2">
    <citation type="submission" date="2016-08" db="EMBL/GenBank/DDBJ databases">
        <title>Pervasive Adenine N6-methylation of Active Genes in Fungi.</title>
        <authorList>
            <consortium name="DOE Joint Genome Institute"/>
            <person name="Mondo S.J."/>
            <person name="Dannebaum R.O."/>
            <person name="Kuo R.C."/>
            <person name="Labutti K."/>
            <person name="Haridas S."/>
            <person name="Kuo A."/>
            <person name="Salamov A."/>
            <person name="Ahrendt S.R."/>
            <person name="Lipzen A."/>
            <person name="Sullivan W."/>
            <person name="Andreopoulos W.B."/>
            <person name="Clum A."/>
            <person name="Lindquist E."/>
            <person name="Daum C."/>
            <person name="Ramamoorthy G.K."/>
            <person name="Gryganskyi A."/>
            <person name="Culley D."/>
            <person name="Magnuson J.K."/>
            <person name="James T.Y."/>
            <person name="O'Malley M.A."/>
            <person name="Stajich J.E."/>
            <person name="Spatafora J.W."/>
            <person name="Visel A."/>
            <person name="Grigoriev I.V."/>
        </authorList>
    </citation>
    <scope>NUCLEOTIDE SEQUENCE [LARGE SCALE GENOMIC DNA]</scope>
    <source>
        <strain evidence="8">finn</strain>
    </source>
</reference>
<evidence type="ECO:0000256" key="4">
    <source>
        <dbReference type="SAM" id="Phobius"/>
    </source>
</evidence>
<keyword evidence="8" id="KW-1185">Reference proteome</keyword>
<feature type="domain" description="Stealth protein CR1 conserved region 1" evidence="6">
    <location>
        <begin position="159"/>
        <end position="184"/>
    </location>
</feature>
<protein>
    <recommendedName>
        <fullName evidence="9">Stealth protein CR2 conserved region 2 domain-containing protein</fullName>
    </recommendedName>
</protein>
<evidence type="ECO:0000256" key="3">
    <source>
        <dbReference type="SAM" id="MobiDB-lite"/>
    </source>
</evidence>
<feature type="compositionally biased region" description="Acidic residues" evidence="3">
    <location>
        <begin position="90"/>
        <end position="102"/>
    </location>
</feature>
<evidence type="ECO:0000259" key="5">
    <source>
        <dbReference type="Pfam" id="PF11380"/>
    </source>
</evidence>
<dbReference type="GO" id="GO:0016772">
    <property type="term" value="F:transferase activity, transferring phosphorus-containing groups"/>
    <property type="evidence" value="ECO:0007669"/>
    <property type="project" value="InterPro"/>
</dbReference>
<keyword evidence="4" id="KW-1133">Transmembrane helix</keyword>
<keyword evidence="4" id="KW-0812">Transmembrane</keyword>
<evidence type="ECO:0000313" key="7">
    <source>
        <dbReference type="EMBL" id="ORX56102.1"/>
    </source>
</evidence>
<proteinExistence type="inferred from homology"/>
<feature type="domain" description="Stealth protein CR2 conserved region 2" evidence="5">
    <location>
        <begin position="191"/>
        <end position="293"/>
    </location>
</feature>
<dbReference type="PANTHER" id="PTHR24045">
    <property type="match status" value="1"/>
</dbReference>
<evidence type="ECO:0000256" key="2">
    <source>
        <dbReference type="ARBA" id="ARBA00022679"/>
    </source>
</evidence>
<keyword evidence="4" id="KW-0472">Membrane</keyword>
<feature type="transmembrane region" description="Helical" evidence="4">
    <location>
        <begin position="7"/>
        <end position="25"/>
    </location>
</feature>
<evidence type="ECO:0000256" key="1">
    <source>
        <dbReference type="ARBA" id="ARBA00007583"/>
    </source>
</evidence>
<dbReference type="Pfam" id="PF17101">
    <property type="entry name" value="Stealth_CR1"/>
    <property type="match status" value="1"/>
</dbReference>
<feature type="region of interest" description="Disordered" evidence="3">
    <location>
        <begin position="87"/>
        <end position="118"/>
    </location>
</feature>
<comment type="similarity">
    <text evidence="1">Belongs to the stealth family.</text>
</comment>
<dbReference type="InterPro" id="IPR047141">
    <property type="entry name" value="Stealth"/>
</dbReference>
<reference evidence="7 8" key="1">
    <citation type="submission" date="2016-08" db="EMBL/GenBank/DDBJ databases">
        <title>Genomes of anaerobic fungi encode conserved fungal cellulosomes for biomass hydrolysis.</title>
        <authorList>
            <consortium name="DOE Joint Genome Institute"/>
            <person name="Haitjema C.H."/>
            <person name="Gilmore S.P."/>
            <person name="Henske J.K."/>
            <person name="Solomon K.V."/>
            <person name="De Groot R."/>
            <person name="Kuo A."/>
            <person name="Mondo S.J."/>
            <person name="Salamov A.A."/>
            <person name="Labutti K."/>
            <person name="Zhao Z."/>
            <person name="Chiniquy J."/>
            <person name="Barry K."/>
            <person name="Brewer H.M."/>
            <person name="Purvine S.O."/>
            <person name="Wright A.T."/>
            <person name="Boxma B."/>
            <person name="Van Alen T."/>
            <person name="Hackstein J.H."/>
            <person name="Baker S.E."/>
            <person name="Grigoriev I.V."/>
            <person name="O'Malley M.A."/>
        </authorList>
    </citation>
    <scope>NUCLEOTIDE SEQUENCE [LARGE SCALE GENOMIC DNA]</scope>
    <source>
        <strain evidence="8">finn</strain>
    </source>
</reference>
<dbReference type="InterPro" id="IPR031358">
    <property type="entry name" value="Stealth_CR1"/>
</dbReference>
<evidence type="ECO:0008006" key="9">
    <source>
        <dbReference type="Google" id="ProtNLM"/>
    </source>
</evidence>
<sequence length="928" mass="110705">MLYKKDFIILLTLLTVGIFFLIFNGSKVNQNVDNIEGILLNDQANFAEKILNDNSKLLKSDKDENDKEYLDTEDYAHEEYKINDILDNNNDFENDDNNENNVDDNNNGNIVDDDNNNENNAEEILYDSPIDENKKYNETECIVNYQGGELEPEWEWVKDISIVYTWVDGNDVDFLDIKSKYNGGIREYNSRDRSADELRYSFRSLKKYLPWHRGTIYIVTNDQIPKWLDTSNPRVKIIYHRDIFPEHVFPTYDSTTIELYFDKIPGITERFIYFNDDIFLNNYVHPAFFFTSKTFYPKVYRRHIADLEKSKIDEIIRLNMIHEIFQATKYYTREIIRKYFDKEFKYRDLYHTGHVFYRDLYEPYRQLFKDELKIVCSDRFRSPYKPQVIYLYQTFVQYVTKHKEFPKKFGGKGKAKSFKGYTLPANRTINDYSVKIVSGPIADKFIKFGKITDDSRRNRRYFNLYKTHTNLLIYNFNDAYTKEKSLYEFTEYMVTRYPDPSEFEKEEYIEVEKEIMPIFNKTNSFSNNITDSVGSLFKEQSIYKFKQIVYQYKLNIISDYLDKKEAISGPKKEISDRESSEVDFLLSYNGKSLSDEWQWAKDISFVYILKNAEPNNNNVINELKYSMRSIDMYLPWFKGNIFIVTQREVDSELSWIKSSNQRVKIIHQSEILPESAADSENIHAIEMYLDKIPGISERFVYLANNHYFINYVHPRFFFSKKFYPKYNLHDVIPEDELDYERSKHEDFFNTYSVIMSYFGEYFITTYRYFRNAPFPFYRDLFKPVRVLYKNYVDEILGHKYSETTDILPLYLVSTYNIYGTEQPYFPDYVTGYGKVKKAPLPRLNPDRTIDFYGFEVTSPYIANNTMITDVTYGNNVTSNNEFINEIQQSNKLFFSLEIEDIEDAHSGSLEDLKNLMNILFNKRSSFEL</sequence>
<evidence type="ECO:0000313" key="8">
    <source>
        <dbReference type="Proteomes" id="UP000193719"/>
    </source>
</evidence>
<keyword evidence="2" id="KW-0808">Transferase</keyword>
<feature type="domain" description="Stealth protein CR2 conserved region 2" evidence="5">
    <location>
        <begin position="620"/>
        <end position="723"/>
    </location>
</feature>
<comment type="caution">
    <text evidence="7">The sequence shown here is derived from an EMBL/GenBank/DDBJ whole genome shotgun (WGS) entry which is preliminary data.</text>
</comment>